<dbReference type="PANTHER" id="PTHR30204:SF67">
    <property type="entry name" value="HTH-TYPE TRANSCRIPTIONAL REGULATOR MLRA-RELATED"/>
    <property type="match status" value="1"/>
</dbReference>
<dbReference type="Pfam" id="PF13411">
    <property type="entry name" value="MerR_1"/>
    <property type="match status" value="1"/>
</dbReference>
<evidence type="ECO:0000313" key="6">
    <source>
        <dbReference type="Proteomes" id="UP001524499"/>
    </source>
</evidence>
<dbReference type="Gene3D" id="1.10.1660.10">
    <property type="match status" value="1"/>
</dbReference>
<evidence type="ECO:0000256" key="3">
    <source>
        <dbReference type="ARBA" id="ARBA00023163"/>
    </source>
</evidence>
<dbReference type="InterPro" id="IPR003759">
    <property type="entry name" value="Cbl-bd_cap"/>
</dbReference>
<keyword evidence="3" id="KW-0804">Transcription</keyword>
<dbReference type="EMBL" id="JANIBJ010000001">
    <property type="protein sequence ID" value="MCQ8102688.1"/>
    <property type="molecule type" value="Genomic_DNA"/>
</dbReference>
<accession>A0ABT1TB46</accession>
<dbReference type="SUPFAM" id="SSF52242">
    <property type="entry name" value="Cobalamin (vitamin B12)-binding domain"/>
    <property type="match status" value="1"/>
</dbReference>
<dbReference type="CDD" id="cd01104">
    <property type="entry name" value="HTH_MlrA-CarA"/>
    <property type="match status" value="1"/>
</dbReference>
<comment type="caution">
    <text evidence="5">The sequence shown here is derived from an EMBL/GenBank/DDBJ whole genome shotgun (WGS) entry which is preliminary data.</text>
</comment>
<feature type="domain" description="HTH merR-type" evidence="4">
    <location>
        <begin position="1"/>
        <end position="74"/>
    </location>
</feature>
<dbReference type="PANTHER" id="PTHR30204">
    <property type="entry name" value="REDOX-CYCLING DRUG-SENSING TRANSCRIPTIONAL ACTIVATOR SOXR"/>
    <property type="match status" value="1"/>
</dbReference>
<keyword evidence="6" id="KW-1185">Reference proteome</keyword>
<dbReference type="SUPFAM" id="SSF46955">
    <property type="entry name" value="Putative DNA-binding domain"/>
    <property type="match status" value="1"/>
</dbReference>
<organism evidence="5 6">
    <name type="scientific">Methylomonas subterranea</name>
    <dbReference type="NCBI Taxonomy" id="2952225"/>
    <lineage>
        <taxon>Bacteria</taxon>
        <taxon>Pseudomonadati</taxon>
        <taxon>Pseudomonadota</taxon>
        <taxon>Gammaproteobacteria</taxon>
        <taxon>Methylococcales</taxon>
        <taxon>Methylococcaceae</taxon>
        <taxon>Methylomonas</taxon>
    </lineage>
</organism>
<dbReference type="InterPro" id="IPR047057">
    <property type="entry name" value="MerR_fam"/>
</dbReference>
<sequence length="300" mass="34248">MYSIKAITSITGLTAETLRAWERRYACIEPNRNENGRRSYSQADLEKLKLLVDLTRSGHAISKIANLTCEQLRHFQNQSPEQNDQQQTNLFNQLIEALRHYRIERCEQLLKRAQLAYEPLEYARDILLPALHLIGQLWHEEKINIAQEHMFSNCVKRIVLTMVNNLHQPSRQNPSMLFATPSGEPHEFGILLGCLVAAAQQYTCYYVGPDLPSKDIIDASRHLKPTVIVMGMVKNPPELQTLVQVDQLLHFAETSATAIWLAGAGAQHWLGLHKSPPPGCELISDIDQFHTKARQRQFLR</sequence>
<keyword evidence="2" id="KW-0238">DNA-binding</keyword>
<gene>
    <name evidence="5" type="ORF">NP590_01115</name>
</gene>
<dbReference type="Gene3D" id="1.10.1240.10">
    <property type="entry name" value="Methionine synthase domain"/>
    <property type="match status" value="1"/>
</dbReference>
<name>A0ABT1TB46_9GAMM</name>
<keyword evidence="1" id="KW-0805">Transcription regulation</keyword>
<dbReference type="SMART" id="SM00422">
    <property type="entry name" value="HTH_MERR"/>
    <property type="match status" value="1"/>
</dbReference>
<evidence type="ECO:0000256" key="1">
    <source>
        <dbReference type="ARBA" id="ARBA00023015"/>
    </source>
</evidence>
<dbReference type="Proteomes" id="UP001524499">
    <property type="component" value="Unassembled WGS sequence"/>
</dbReference>
<dbReference type="InterPro" id="IPR009061">
    <property type="entry name" value="DNA-bd_dom_put_sf"/>
</dbReference>
<evidence type="ECO:0000259" key="4">
    <source>
        <dbReference type="PROSITE" id="PS50937"/>
    </source>
</evidence>
<dbReference type="InterPro" id="IPR036594">
    <property type="entry name" value="Meth_synthase_dom"/>
</dbReference>
<proteinExistence type="predicted"/>
<dbReference type="Pfam" id="PF02607">
    <property type="entry name" value="B12-binding_2"/>
    <property type="match status" value="1"/>
</dbReference>
<reference evidence="5 6" key="1">
    <citation type="submission" date="2022-07" db="EMBL/GenBank/DDBJ databases">
        <title>Methylomonas rivi sp. nov., Methylomonas rosea sp. nov., Methylomonas aureus sp. nov. and Methylomonas subterranea sp. nov., four novel methanotrophs isolated from a freshwater creek and the deep terrestrial subsurface.</title>
        <authorList>
            <person name="Abin C."/>
            <person name="Sankaranarayanan K."/>
            <person name="Garner C."/>
            <person name="Sindelar R."/>
            <person name="Kotary K."/>
            <person name="Garner R."/>
            <person name="Barclay S."/>
            <person name="Lawson P."/>
            <person name="Krumholz L."/>
        </authorList>
    </citation>
    <scope>NUCLEOTIDE SEQUENCE [LARGE SCALE GENOMIC DNA]</scope>
    <source>
        <strain evidence="5 6">SURF-2</strain>
    </source>
</reference>
<dbReference type="Gene3D" id="3.40.50.280">
    <property type="entry name" value="Cobalamin-binding domain"/>
    <property type="match status" value="1"/>
</dbReference>
<evidence type="ECO:0000256" key="2">
    <source>
        <dbReference type="ARBA" id="ARBA00023125"/>
    </source>
</evidence>
<dbReference type="PROSITE" id="PS50937">
    <property type="entry name" value="HTH_MERR_2"/>
    <property type="match status" value="1"/>
</dbReference>
<evidence type="ECO:0000313" key="5">
    <source>
        <dbReference type="EMBL" id="MCQ8102688.1"/>
    </source>
</evidence>
<protein>
    <submittedName>
        <fullName evidence="5">MerR family transcriptional regulator</fullName>
    </submittedName>
</protein>
<dbReference type="InterPro" id="IPR036724">
    <property type="entry name" value="Cobalamin-bd_sf"/>
</dbReference>
<dbReference type="InterPro" id="IPR000551">
    <property type="entry name" value="MerR-type_HTH_dom"/>
</dbReference>
<dbReference type="RefSeq" id="WP_256600295.1">
    <property type="nucleotide sequence ID" value="NZ_JANIBJ010000001.1"/>
</dbReference>